<feature type="domain" description="Prephenate/arogenate dehydrogenase" evidence="2">
    <location>
        <begin position="1"/>
        <end position="254"/>
    </location>
</feature>
<evidence type="ECO:0000259" key="2">
    <source>
        <dbReference type="PROSITE" id="PS51176"/>
    </source>
</evidence>
<dbReference type="eggNOG" id="COG0287">
    <property type="taxonomic scope" value="Bacteria"/>
</dbReference>
<dbReference type="SUPFAM" id="SSF48179">
    <property type="entry name" value="6-phosphogluconate dehydrogenase C-terminal domain-like"/>
    <property type="match status" value="1"/>
</dbReference>
<dbReference type="InterPro" id="IPR045011">
    <property type="entry name" value="TYRAAT1/2"/>
</dbReference>
<dbReference type="GO" id="GO:0008977">
    <property type="term" value="F:prephenate dehydrogenase (NAD+) activity"/>
    <property type="evidence" value="ECO:0007669"/>
    <property type="project" value="InterPro"/>
</dbReference>
<dbReference type="AlphaFoldDB" id="V5WHA7"/>
<dbReference type="GO" id="GO:0070403">
    <property type="term" value="F:NAD+ binding"/>
    <property type="evidence" value="ECO:0007669"/>
    <property type="project" value="InterPro"/>
</dbReference>
<dbReference type="EMBL" id="CP006939">
    <property type="protein sequence ID" value="AHC14531.1"/>
    <property type="molecule type" value="Genomic_DNA"/>
</dbReference>
<dbReference type="InterPro" id="IPR008927">
    <property type="entry name" value="6-PGluconate_DH-like_C_sf"/>
</dbReference>
<dbReference type="OrthoDB" id="9802008at2"/>
<protein>
    <recommendedName>
        <fullName evidence="2">Prephenate/arogenate dehydrogenase domain-containing protein</fullName>
    </recommendedName>
</protein>
<dbReference type="Pfam" id="PF02153">
    <property type="entry name" value="PDH_N"/>
    <property type="match status" value="1"/>
</dbReference>
<dbReference type="InterPro" id="IPR003099">
    <property type="entry name" value="Prephen_DH"/>
</dbReference>
<dbReference type="InterPro" id="IPR036291">
    <property type="entry name" value="NAD(P)-bd_dom_sf"/>
</dbReference>
<dbReference type="GO" id="GO:0004665">
    <property type="term" value="F:prephenate dehydrogenase (NADP+) activity"/>
    <property type="evidence" value="ECO:0007669"/>
    <property type="project" value="InterPro"/>
</dbReference>
<dbReference type="Proteomes" id="UP000018680">
    <property type="component" value="Chromosome"/>
</dbReference>
<dbReference type="GO" id="GO:0006571">
    <property type="term" value="P:tyrosine biosynthetic process"/>
    <property type="evidence" value="ECO:0007669"/>
    <property type="project" value="InterPro"/>
</dbReference>
<dbReference type="RefSeq" id="WP_024267456.1">
    <property type="nucleotide sequence ID" value="NC_023035.1"/>
</dbReference>
<dbReference type="Pfam" id="PF26213">
    <property type="entry name" value="TYRAAT1_C"/>
    <property type="match status" value="1"/>
</dbReference>
<dbReference type="STRING" id="1307761.L21SP2_1128"/>
<organism evidence="3 4">
    <name type="scientific">Salinispira pacifica</name>
    <dbReference type="NCBI Taxonomy" id="1307761"/>
    <lineage>
        <taxon>Bacteria</taxon>
        <taxon>Pseudomonadati</taxon>
        <taxon>Spirochaetota</taxon>
        <taxon>Spirochaetia</taxon>
        <taxon>Spirochaetales</taxon>
        <taxon>Spirochaetaceae</taxon>
        <taxon>Salinispira</taxon>
    </lineage>
</organism>
<evidence type="ECO:0000313" key="4">
    <source>
        <dbReference type="Proteomes" id="UP000018680"/>
    </source>
</evidence>
<proteinExistence type="predicted"/>
<dbReference type="InterPro" id="IPR046826">
    <property type="entry name" value="PDH_N"/>
</dbReference>
<gene>
    <name evidence="3" type="ORF">L21SP2_1128</name>
</gene>
<dbReference type="GO" id="GO:0033730">
    <property type="term" value="F:arogenate dehydrogenase (NADP+) activity"/>
    <property type="evidence" value="ECO:0007669"/>
    <property type="project" value="InterPro"/>
</dbReference>
<name>V5WHA7_9SPIO</name>
<evidence type="ECO:0000313" key="3">
    <source>
        <dbReference type="EMBL" id="AHC14531.1"/>
    </source>
</evidence>
<evidence type="ECO:0000256" key="1">
    <source>
        <dbReference type="ARBA" id="ARBA00023002"/>
    </source>
</evidence>
<dbReference type="HOGENOM" id="CLU_036672_3_0_12"/>
<dbReference type="KEGG" id="slr:L21SP2_1128"/>
<dbReference type="PANTHER" id="PTHR43207:SF3">
    <property type="entry name" value="AROGENATE DEHYDROGENASE 1, CHLOROPLASTIC-LIKE"/>
    <property type="match status" value="1"/>
</dbReference>
<reference evidence="3 4" key="1">
    <citation type="journal article" date="2015" name="Stand. Genomic Sci.">
        <title>Complete genome sequence and description of Salinispira pacifica gen. nov., sp. nov., a novel spirochaete isolated form a hypersaline microbial mat.</title>
        <authorList>
            <person name="Ben Hania W."/>
            <person name="Joseph M."/>
            <person name="Schumann P."/>
            <person name="Bunk B."/>
            <person name="Fiebig A."/>
            <person name="Sproer C."/>
            <person name="Klenk H.P."/>
            <person name="Fardeau M.L."/>
            <person name="Spring S."/>
        </authorList>
    </citation>
    <scope>NUCLEOTIDE SEQUENCE [LARGE SCALE GENOMIC DNA]</scope>
    <source>
        <strain evidence="3 4">L21-RPul-D2</strain>
    </source>
</reference>
<dbReference type="Gene3D" id="3.40.50.720">
    <property type="entry name" value="NAD(P)-binding Rossmann-like Domain"/>
    <property type="match status" value="1"/>
</dbReference>
<sequence>MKIAVYGLGRFGRFWAELLMDIGFTVCGYNRSSRDSGNRIPRVGLEEACASDVLFICTSISSIPQVAEEIAPLLRPDTLVVDTCSVKLYPLQELSRALPESQPILGTHPMFGPDSAGEGISGLPLVISPWTADENVLTFWTEKFSRAGLDVISMSADEHDHEAARTQGITHFIGRFLASLELKPSRISTLGFRKIFEVMEQTCNDPWQLFIDLQKYNPYTGEIRGEMTRHFEQMIQLLDSQQIDSQPIDSQQKQ</sequence>
<keyword evidence="4" id="KW-1185">Reference proteome</keyword>
<accession>V5WHA7</accession>
<keyword evidence="1" id="KW-0560">Oxidoreductase</keyword>
<dbReference type="PANTHER" id="PTHR43207">
    <property type="entry name" value="AROGENATE DEHYDROGENASE-RELATED"/>
    <property type="match status" value="1"/>
</dbReference>
<dbReference type="SUPFAM" id="SSF51735">
    <property type="entry name" value="NAD(P)-binding Rossmann-fold domains"/>
    <property type="match status" value="1"/>
</dbReference>
<dbReference type="InterPro" id="IPR059064">
    <property type="entry name" value="TYRAAT2_C"/>
</dbReference>
<dbReference type="PROSITE" id="PS51176">
    <property type="entry name" value="PDH_ADH"/>
    <property type="match status" value="1"/>
</dbReference>
<dbReference type="PATRIC" id="fig|1307761.3.peg.1123"/>